<proteinExistence type="predicted"/>
<sequence length="197" mass="20644">MGNALNVQVGKPKATGAIFKAPLGTALPVNETTALAAAYVDHGYASSEGLTKAITKAFTEIKEWGGKTVLRPQTEVGVNINFKLIEVVGVTGGVVAKTVFGASAVTVTPATSSTGTKIALAYKGDELPNGVWAFDMVNPSTNALRRVIAANAQVTNEDFTQTYSGESAIEIPVQLTCFPDALGNFFYEYSDDGIFSV</sequence>
<protein>
    <recommendedName>
        <fullName evidence="3">Phage tail protein</fullName>
    </recommendedName>
</protein>
<keyword evidence="2" id="KW-1185">Reference proteome</keyword>
<name>A0ABX1G6F2_9MICC</name>
<comment type="caution">
    <text evidence="1">The sequence shown here is derived from an EMBL/GenBank/DDBJ whole genome shotgun (WGS) entry which is preliminary data.</text>
</comment>
<organism evidence="1 2">
    <name type="scientific">Paeniglutamicibacter terrestris</name>
    <dbReference type="NCBI Taxonomy" id="2723403"/>
    <lineage>
        <taxon>Bacteria</taxon>
        <taxon>Bacillati</taxon>
        <taxon>Actinomycetota</taxon>
        <taxon>Actinomycetes</taxon>
        <taxon>Micrococcales</taxon>
        <taxon>Micrococcaceae</taxon>
        <taxon>Paeniglutamicibacter</taxon>
    </lineage>
</organism>
<dbReference type="EMBL" id="JAAWVT010000004">
    <property type="protein sequence ID" value="NKG21110.1"/>
    <property type="molecule type" value="Genomic_DNA"/>
</dbReference>
<dbReference type="Proteomes" id="UP000746595">
    <property type="component" value="Unassembled WGS sequence"/>
</dbReference>
<evidence type="ECO:0000313" key="2">
    <source>
        <dbReference type="Proteomes" id="UP000746595"/>
    </source>
</evidence>
<dbReference type="RefSeq" id="WP_168151935.1">
    <property type="nucleotide sequence ID" value="NZ_JAAWVT010000004.1"/>
</dbReference>
<accession>A0ABX1G6F2</accession>
<evidence type="ECO:0000313" key="1">
    <source>
        <dbReference type="EMBL" id="NKG21110.1"/>
    </source>
</evidence>
<dbReference type="InterPro" id="IPR058154">
    <property type="entry name" value="Bxb1_TTP-like"/>
</dbReference>
<evidence type="ECO:0008006" key="3">
    <source>
        <dbReference type="Google" id="ProtNLM"/>
    </source>
</evidence>
<gene>
    <name evidence="1" type="ORF">HED64_10385</name>
</gene>
<reference evidence="1 2" key="1">
    <citation type="submission" date="2020-04" db="EMBL/GenBank/DDBJ databases">
        <title>Paeniglutamicibacter sp. ANT13_2, a novel actinomycete isolated from sediment in Antarctica.</title>
        <authorList>
            <person name="Sakdapetsiri C."/>
            <person name="Pinyakong O."/>
        </authorList>
    </citation>
    <scope>NUCLEOTIDE SEQUENCE [LARGE SCALE GENOMIC DNA]</scope>
    <source>
        <strain evidence="1 2">ANT13_2</strain>
    </source>
</reference>
<dbReference type="Pfam" id="PF25681">
    <property type="entry name" value="Phage_TTP_17"/>
    <property type="match status" value="1"/>
</dbReference>